<dbReference type="EMBL" id="CAJVPQ010020094">
    <property type="protein sequence ID" value="CAG8755455.1"/>
    <property type="molecule type" value="Genomic_DNA"/>
</dbReference>
<dbReference type="AlphaFoldDB" id="A0A9N9J1P4"/>
<dbReference type="OrthoDB" id="2409572at2759"/>
<proteinExistence type="predicted"/>
<organism evidence="2 3">
    <name type="scientific">Funneliformis caledonium</name>
    <dbReference type="NCBI Taxonomy" id="1117310"/>
    <lineage>
        <taxon>Eukaryota</taxon>
        <taxon>Fungi</taxon>
        <taxon>Fungi incertae sedis</taxon>
        <taxon>Mucoromycota</taxon>
        <taxon>Glomeromycotina</taxon>
        <taxon>Glomeromycetes</taxon>
        <taxon>Glomerales</taxon>
        <taxon>Glomeraceae</taxon>
        <taxon>Funneliformis</taxon>
    </lineage>
</organism>
<evidence type="ECO:0000313" key="3">
    <source>
        <dbReference type="Proteomes" id="UP000789570"/>
    </source>
</evidence>
<evidence type="ECO:0000313" key="2">
    <source>
        <dbReference type="EMBL" id="CAG8755455.1"/>
    </source>
</evidence>
<gene>
    <name evidence="2" type="ORF">FCALED_LOCUS16585</name>
</gene>
<reference evidence="2" key="1">
    <citation type="submission" date="2021-06" db="EMBL/GenBank/DDBJ databases">
        <authorList>
            <person name="Kallberg Y."/>
            <person name="Tangrot J."/>
            <person name="Rosling A."/>
        </authorList>
    </citation>
    <scope>NUCLEOTIDE SEQUENCE</scope>
    <source>
        <strain evidence="2">UK204</strain>
    </source>
</reference>
<name>A0A9N9J1P4_9GLOM</name>
<comment type="caution">
    <text evidence="2">The sequence shown here is derived from an EMBL/GenBank/DDBJ whole genome shotgun (WGS) entry which is preliminary data.</text>
</comment>
<accession>A0A9N9J1P4</accession>
<protein>
    <submittedName>
        <fullName evidence="2">13441_t:CDS:1</fullName>
    </submittedName>
</protein>
<feature type="signal peptide" evidence="1">
    <location>
        <begin position="1"/>
        <end position="25"/>
    </location>
</feature>
<dbReference type="Proteomes" id="UP000789570">
    <property type="component" value="Unassembled WGS sequence"/>
</dbReference>
<sequence>MSLKHLTLIINVFIILVILSTTIDSNPLIVREVIDFTPCQGKGCCASLSDNIAKKHHARVATIVIVNKSGYNMTHIIKLEDGRYVRHDDHENLDINCEPQTEPLANGQNETFSCITSHRFGGLKGIATYIIDDGSSSTFTLSWSVPTIGDPKYDIEGLPNKKYYNEIKYDLDNTLYQVIVHQNAVLSDAAHQN</sequence>
<keyword evidence="3" id="KW-1185">Reference proteome</keyword>
<feature type="non-terminal residue" evidence="2">
    <location>
        <position position="193"/>
    </location>
</feature>
<feature type="chain" id="PRO_5040171975" evidence="1">
    <location>
        <begin position="26"/>
        <end position="193"/>
    </location>
</feature>
<keyword evidence="1" id="KW-0732">Signal</keyword>
<dbReference type="Gene3D" id="2.60.270.50">
    <property type="match status" value="1"/>
</dbReference>
<evidence type="ECO:0000256" key="1">
    <source>
        <dbReference type="SAM" id="SignalP"/>
    </source>
</evidence>